<name>X1QWI2_9ZZZZ</name>
<protein>
    <submittedName>
        <fullName evidence="1">Uncharacterized protein</fullName>
    </submittedName>
</protein>
<reference evidence="1" key="1">
    <citation type="journal article" date="2014" name="Front. Microbiol.">
        <title>High frequency of phylogenetically diverse reductive dehalogenase-homologous genes in deep subseafloor sedimentary metagenomes.</title>
        <authorList>
            <person name="Kawai M."/>
            <person name="Futagami T."/>
            <person name="Toyoda A."/>
            <person name="Takaki Y."/>
            <person name="Nishi S."/>
            <person name="Hori S."/>
            <person name="Arai W."/>
            <person name="Tsubouchi T."/>
            <person name="Morono Y."/>
            <person name="Uchiyama I."/>
            <person name="Ito T."/>
            <person name="Fujiyama A."/>
            <person name="Inagaki F."/>
            <person name="Takami H."/>
        </authorList>
    </citation>
    <scope>NUCLEOTIDE SEQUENCE</scope>
    <source>
        <strain evidence="1">Expedition CK06-06</strain>
    </source>
</reference>
<gene>
    <name evidence="1" type="ORF">S12H4_07211</name>
</gene>
<comment type="caution">
    <text evidence="1">The sequence shown here is derived from an EMBL/GenBank/DDBJ whole genome shotgun (WGS) entry which is preliminary data.</text>
</comment>
<dbReference type="EMBL" id="BARW01002632">
    <property type="protein sequence ID" value="GAI59161.1"/>
    <property type="molecule type" value="Genomic_DNA"/>
</dbReference>
<sequence length="410" mass="46851">VYGENPIGEANVSVQILDTNVDGLIIDAESEYEGKPDNATIYMEQIRTNHPNSFIAYTTFPIIDYHLNFPYLEFGKYCDAVMPQVYWKEIGVSPEGMINWMETQWNKWHNTWKESGNSLSVKPIVPIGQGWDVTGGEIEQFCDLIYNHGYIGVSLWRYGTMSMENWDAYANCFVLPQTGKVSVSNSYGTANQRTSGWTFPTSYNAPVFRRGKDNPTFILTLDNRIPAGYIYDALFEVYSPNNPDPITSIKSHFYYDDYSFAIIWCWTDSDGNTLDISNLPVGTYIVKGSLVNIDDPSGRIYIGSSRFYVIFDYNENIQSFVTWDKECGYLTGGDNNIYARGYDLHLYRSKIWKTAIEWVNGAVTIEEAVDKLSRLVRRIDGRMVYHHAGDNEKSVFGSDEYDNDFDGEID</sequence>
<feature type="non-terminal residue" evidence="1">
    <location>
        <position position="1"/>
    </location>
</feature>
<accession>X1QWI2</accession>
<evidence type="ECO:0000313" key="1">
    <source>
        <dbReference type="EMBL" id="GAI59161.1"/>
    </source>
</evidence>
<organism evidence="1">
    <name type="scientific">marine sediment metagenome</name>
    <dbReference type="NCBI Taxonomy" id="412755"/>
    <lineage>
        <taxon>unclassified sequences</taxon>
        <taxon>metagenomes</taxon>
        <taxon>ecological metagenomes</taxon>
    </lineage>
</organism>
<feature type="non-terminal residue" evidence="1">
    <location>
        <position position="410"/>
    </location>
</feature>
<dbReference type="AlphaFoldDB" id="X1QWI2"/>
<proteinExistence type="predicted"/>